<keyword evidence="9 10" id="KW-0275">Fatty acid biosynthesis</keyword>
<dbReference type="GO" id="GO:0042761">
    <property type="term" value="P:very long-chain fatty acid biosynthetic process"/>
    <property type="evidence" value="ECO:0007669"/>
    <property type="project" value="TreeGrafter"/>
</dbReference>
<keyword evidence="8 10" id="KW-0472">Membrane</keyword>
<keyword evidence="5 10" id="KW-0276">Fatty acid metabolism</keyword>
<dbReference type="GO" id="GO:0019367">
    <property type="term" value="P:fatty acid elongation, saturated fatty acid"/>
    <property type="evidence" value="ECO:0007669"/>
    <property type="project" value="TreeGrafter"/>
</dbReference>
<dbReference type="GO" id="GO:0034626">
    <property type="term" value="P:fatty acid elongation, polyunsaturated fatty acid"/>
    <property type="evidence" value="ECO:0007669"/>
    <property type="project" value="TreeGrafter"/>
</dbReference>
<comment type="catalytic activity">
    <reaction evidence="10">
        <text>a very-long-chain acyl-CoA + malonyl-CoA + H(+) = a very-long-chain 3-oxoacyl-CoA + CO2 + CoA</text>
        <dbReference type="Rhea" id="RHEA:32727"/>
        <dbReference type="ChEBI" id="CHEBI:15378"/>
        <dbReference type="ChEBI" id="CHEBI:16526"/>
        <dbReference type="ChEBI" id="CHEBI:57287"/>
        <dbReference type="ChEBI" id="CHEBI:57384"/>
        <dbReference type="ChEBI" id="CHEBI:90725"/>
        <dbReference type="ChEBI" id="CHEBI:90736"/>
        <dbReference type="EC" id="2.3.1.199"/>
    </reaction>
</comment>
<dbReference type="GO" id="GO:0005789">
    <property type="term" value="C:endoplasmic reticulum membrane"/>
    <property type="evidence" value="ECO:0007669"/>
    <property type="project" value="TreeGrafter"/>
</dbReference>
<dbReference type="PANTHER" id="PTHR11157">
    <property type="entry name" value="FATTY ACID ACYL TRANSFERASE-RELATED"/>
    <property type="match status" value="1"/>
</dbReference>
<evidence type="ECO:0000256" key="10">
    <source>
        <dbReference type="RuleBase" id="RU361115"/>
    </source>
</evidence>
<dbReference type="EMBL" id="OA885660">
    <property type="protein sequence ID" value="CAD7282223.1"/>
    <property type="molecule type" value="Genomic_DNA"/>
</dbReference>
<feature type="transmembrane region" description="Helical" evidence="10">
    <location>
        <begin position="198"/>
        <end position="219"/>
    </location>
</feature>
<evidence type="ECO:0000256" key="4">
    <source>
        <dbReference type="ARBA" id="ARBA00022692"/>
    </source>
</evidence>
<evidence type="ECO:0000313" key="12">
    <source>
        <dbReference type="Proteomes" id="UP000678499"/>
    </source>
</evidence>
<dbReference type="GO" id="GO:0034625">
    <property type="term" value="P:fatty acid elongation, monounsaturated fatty acid"/>
    <property type="evidence" value="ECO:0007669"/>
    <property type="project" value="TreeGrafter"/>
</dbReference>
<evidence type="ECO:0000256" key="9">
    <source>
        <dbReference type="ARBA" id="ARBA00023160"/>
    </source>
</evidence>
<name>A0A7R9BV95_9CRUS</name>
<dbReference type="EC" id="2.3.1.199" evidence="10"/>
<keyword evidence="2 10" id="KW-0444">Lipid biosynthesis</keyword>
<evidence type="ECO:0000256" key="1">
    <source>
        <dbReference type="ARBA" id="ARBA00004141"/>
    </source>
</evidence>
<dbReference type="OrthoDB" id="434092at2759"/>
<evidence type="ECO:0000256" key="5">
    <source>
        <dbReference type="ARBA" id="ARBA00022832"/>
    </source>
</evidence>
<protein>
    <recommendedName>
        <fullName evidence="10">Elongation of very long chain fatty acids protein</fullName>
        <ecNumber evidence="10">2.3.1.199</ecNumber>
    </recommendedName>
    <alternativeName>
        <fullName evidence="10">Very-long-chain 3-oxoacyl-CoA synthase</fullName>
    </alternativeName>
</protein>
<dbReference type="InterPro" id="IPR002076">
    <property type="entry name" value="ELO_fam"/>
</dbReference>
<feature type="transmembrane region" description="Helical" evidence="10">
    <location>
        <begin position="106"/>
        <end position="125"/>
    </location>
</feature>
<keyword evidence="3 10" id="KW-0808">Transferase</keyword>
<organism evidence="11">
    <name type="scientific">Notodromas monacha</name>
    <dbReference type="NCBI Taxonomy" id="399045"/>
    <lineage>
        <taxon>Eukaryota</taxon>
        <taxon>Metazoa</taxon>
        <taxon>Ecdysozoa</taxon>
        <taxon>Arthropoda</taxon>
        <taxon>Crustacea</taxon>
        <taxon>Oligostraca</taxon>
        <taxon>Ostracoda</taxon>
        <taxon>Podocopa</taxon>
        <taxon>Podocopida</taxon>
        <taxon>Cypridocopina</taxon>
        <taxon>Cypridoidea</taxon>
        <taxon>Cyprididae</taxon>
        <taxon>Notodromas</taxon>
    </lineage>
</organism>
<dbReference type="PANTHER" id="PTHR11157:SF167">
    <property type="entry name" value="ELONGATION OF VERY LONG CHAIN FATTY ACIDS PROTEIN"/>
    <property type="match status" value="1"/>
</dbReference>
<evidence type="ECO:0000256" key="2">
    <source>
        <dbReference type="ARBA" id="ARBA00022516"/>
    </source>
</evidence>
<evidence type="ECO:0000256" key="7">
    <source>
        <dbReference type="ARBA" id="ARBA00023098"/>
    </source>
</evidence>
<keyword evidence="6 10" id="KW-1133">Transmembrane helix</keyword>
<comment type="subcellular location">
    <subcellularLocation>
        <location evidence="1">Membrane</location>
        <topology evidence="1">Multi-pass membrane protein</topology>
    </subcellularLocation>
</comment>
<accession>A0A7R9BV95</accession>
<keyword evidence="4 10" id="KW-0812">Transmembrane</keyword>
<proteinExistence type="inferred from homology"/>
<gene>
    <name evidence="11" type="ORF">NMOB1V02_LOCUS9852</name>
</gene>
<sequence length="278" mass="32492">MDNDTLKEEMSSAEDAGLQSILGSHWKSNVQAYHAIMEEYSDVVVASKQGIGSWFFEYSFVCQPVDYSDRPAAMRMVNAAWWFYFSKFIDWFDTLFFVMRKKFQHLSLLHLVHHGLMPFSIWFGVKFCGGGQSTFFGLLNTQVHVVMYLYYSLAALGPKYQKYLWWKRYLTTIQMVQFLLVLLHALQLLFVDCNYPKVFVYAIITHAILFIGLFTDFYIKTYVKRKDGKKKEVQSAKSDCKNEEVTKMMMMNNEGLRKRANMGSVNGMCIQQAYYDNN</sequence>
<dbReference type="EMBL" id="CAJPEX010003623">
    <property type="protein sequence ID" value="CAG0922375.1"/>
    <property type="molecule type" value="Genomic_DNA"/>
</dbReference>
<evidence type="ECO:0000313" key="11">
    <source>
        <dbReference type="EMBL" id="CAD7282223.1"/>
    </source>
</evidence>
<keyword evidence="7 10" id="KW-0443">Lipid metabolism</keyword>
<dbReference type="GO" id="GO:0030148">
    <property type="term" value="P:sphingolipid biosynthetic process"/>
    <property type="evidence" value="ECO:0007669"/>
    <property type="project" value="TreeGrafter"/>
</dbReference>
<evidence type="ECO:0000256" key="6">
    <source>
        <dbReference type="ARBA" id="ARBA00022989"/>
    </source>
</evidence>
<reference evidence="11" key="1">
    <citation type="submission" date="2020-11" db="EMBL/GenBank/DDBJ databases">
        <authorList>
            <person name="Tran Van P."/>
        </authorList>
    </citation>
    <scope>NUCLEOTIDE SEQUENCE</scope>
</reference>
<dbReference type="Pfam" id="PF01151">
    <property type="entry name" value="ELO"/>
    <property type="match status" value="1"/>
</dbReference>
<comment type="similarity">
    <text evidence="10">Belongs to the ELO family.</text>
</comment>
<dbReference type="GO" id="GO:0009922">
    <property type="term" value="F:fatty acid elongase activity"/>
    <property type="evidence" value="ECO:0007669"/>
    <property type="project" value="UniProtKB-EC"/>
</dbReference>
<keyword evidence="12" id="KW-1185">Reference proteome</keyword>
<evidence type="ECO:0000256" key="3">
    <source>
        <dbReference type="ARBA" id="ARBA00022679"/>
    </source>
</evidence>
<feature type="transmembrane region" description="Helical" evidence="10">
    <location>
        <begin position="169"/>
        <end position="186"/>
    </location>
</feature>
<comment type="caution">
    <text evidence="10">Lacks conserved residue(s) required for the propagation of feature annotation.</text>
</comment>
<dbReference type="AlphaFoldDB" id="A0A7R9BV95"/>
<dbReference type="Proteomes" id="UP000678499">
    <property type="component" value="Unassembled WGS sequence"/>
</dbReference>
<evidence type="ECO:0000256" key="8">
    <source>
        <dbReference type="ARBA" id="ARBA00023136"/>
    </source>
</evidence>
<feature type="transmembrane region" description="Helical" evidence="10">
    <location>
        <begin position="137"/>
        <end position="157"/>
    </location>
</feature>